<dbReference type="InterPro" id="IPR010512">
    <property type="entry name" value="DUF1091"/>
</dbReference>
<reference evidence="2 3" key="1">
    <citation type="journal article" date="2007" name="Nature">
        <title>Evolution of genes and genomes on the Drosophila phylogeny.</title>
        <authorList>
            <consortium name="Drosophila 12 Genomes Consortium"/>
            <person name="Clark A.G."/>
            <person name="Eisen M.B."/>
            <person name="Smith D.R."/>
            <person name="Bergman C.M."/>
            <person name="Oliver B."/>
            <person name="Markow T.A."/>
            <person name="Kaufman T.C."/>
            <person name="Kellis M."/>
            <person name="Gelbart W."/>
            <person name="Iyer V.N."/>
            <person name="Pollard D.A."/>
            <person name="Sackton T.B."/>
            <person name="Larracuente A.M."/>
            <person name="Singh N.D."/>
            <person name="Abad J.P."/>
            <person name="Abt D.N."/>
            <person name="Adryan B."/>
            <person name="Aguade M."/>
            <person name="Akashi H."/>
            <person name="Anderson W.W."/>
            <person name="Aquadro C.F."/>
            <person name="Ardell D.H."/>
            <person name="Arguello R."/>
            <person name="Artieri C.G."/>
            <person name="Barbash D.A."/>
            <person name="Barker D."/>
            <person name="Barsanti P."/>
            <person name="Batterham P."/>
            <person name="Batzoglou S."/>
            <person name="Begun D."/>
            <person name="Bhutkar A."/>
            <person name="Blanco E."/>
            <person name="Bosak S.A."/>
            <person name="Bradley R.K."/>
            <person name="Brand A.D."/>
            <person name="Brent M.R."/>
            <person name="Brooks A.N."/>
            <person name="Brown R.H."/>
            <person name="Butlin R.K."/>
            <person name="Caggese C."/>
            <person name="Calvi B.R."/>
            <person name="Bernardo de Carvalho A."/>
            <person name="Caspi A."/>
            <person name="Castrezana S."/>
            <person name="Celniker S.E."/>
            <person name="Chang J.L."/>
            <person name="Chapple C."/>
            <person name="Chatterji S."/>
            <person name="Chinwalla A."/>
            <person name="Civetta A."/>
            <person name="Clifton S.W."/>
            <person name="Comeron J.M."/>
            <person name="Costello J.C."/>
            <person name="Coyne J.A."/>
            <person name="Daub J."/>
            <person name="David R.G."/>
            <person name="Delcher A.L."/>
            <person name="Delehaunty K."/>
            <person name="Do C.B."/>
            <person name="Ebling H."/>
            <person name="Edwards K."/>
            <person name="Eickbush T."/>
            <person name="Evans J.D."/>
            <person name="Filipski A."/>
            <person name="Findeiss S."/>
            <person name="Freyhult E."/>
            <person name="Fulton L."/>
            <person name="Fulton R."/>
            <person name="Garcia A.C."/>
            <person name="Gardiner A."/>
            <person name="Garfield D.A."/>
            <person name="Garvin B.E."/>
            <person name="Gibson G."/>
            <person name="Gilbert D."/>
            <person name="Gnerre S."/>
            <person name="Godfrey J."/>
            <person name="Good R."/>
            <person name="Gotea V."/>
            <person name="Gravely B."/>
            <person name="Greenberg A.J."/>
            <person name="Griffiths-Jones S."/>
            <person name="Gross S."/>
            <person name="Guigo R."/>
            <person name="Gustafson E.A."/>
            <person name="Haerty W."/>
            <person name="Hahn M.W."/>
            <person name="Halligan D.L."/>
            <person name="Halpern A.L."/>
            <person name="Halter G.M."/>
            <person name="Han M.V."/>
            <person name="Heger A."/>
            <person name="Hillier L."/>
            <person name="Hinrichs A.S."/>
            <person name="Holmes I."/>
            <person name="Hoskins R.A."/>
            <person name="Hubisz M.J."/>
            <person name="Hultmark D."/>
            <person name="Huntley M.A."/>
            <person name="Jaffe D.B."/>
            <person name="Jagadeeshan S."/>
            <person name="Jeck W.R."/>
            <person name="Johnson J."/>
            <person name="Jones C.D."/>
            <person name="Jordan W.C."/>
            <person name="Karpen G.H."/>
            <person name="Kataoka E."/>
            <person name="Keightley P.D."/>
            <person name="Kheradpour P."/>
            <person name="Kirkness E.F."/>
            <person name="Koerich L.B."/>
            <person name="Kristiansen K."/>
            <person name="Kudrna D."/>
            <person name="Kulathinal R.J."/>
            <person name="Kumar S."/>
            <person name="Kwok R."/>
            <person name="Lander E."/>
            <person name="Langley C.H."/>
            <person name="Lapoint R."/>
            <person name="Lazzaro B.P."/>
            <person name="Lee S.J."/>
            <person name="Levesque L."/>
            <person name="Li R."/>
            <person name="Lin C.F."/>
            <person name="Lin M.F."/>
            <person name="Lindblad-Toh K."/>
            <person name="Llopart A."/>
            <person name="Long M."/>
            <person name="Low L."/>
            <person name="Lozovsky E."/>
            <person name="Lu J."/>
            <person name="Luo M."/>
            <person name="Machado C.A."/>
            <person name="Makalowski W."/>
            <person name="Marzo M."/>
            <person name="Matsuda M."/>
            <person name="Matzkin L."/>
            <person name="McAllister B."/>
            <person name="McBride C.S."/>
            <person name="McKernan B."/>
            <person name="McKernan K."/>
            <person name="Mendez-Lago M."/>
            <person name="Minx P."/>
            <person name="Mollenhauer M.U."/>
            <person name="Montooth K."/>
            <person name="Mount S.M."/>
            <person name="Mu X."/>
            <person name="Myers E."/>
            <person name="Negre B."/>
            <person name="Newfeld S."/>
            <person name="Nielsen R."/>
            <person name="Noor M.A."/>
            <person name="O'Grady P."/>
            <person name="Pachter L."/>
            <person name="Papaceit M."/>
            <person name="Parisi M.J."/>
            <person name="Parisi M."/>
            <person name="Parts L."/>
            <person name="Pedersen J.S."/>
            <person name="Pesole G."/>
            <person name="Phillippy A.M."/>
            <person name="Ponting C.P."/>
            <person name="Pop M."/>
            <person name="Porcelli D."/>
            <person name="Powell J.R."/>
            <person name="Prohaska S."/>
            <person name="Pruitt K."/>
            <person name="Puig M."/>
            <person name="Quesneville H."/>
            <person name="Ram K.R."/>
            <person name="Rand D."/>
            <person name="Rasmussen M.D."/>
            <person name="Reed L.K."/>
            <person name="Reenan R."/>
            <person name="Reily A."/>
            <person name="Remington K.A."/>
            <person name="Rieger T.T."/>
            <person name="Ritchie M.G."/>
            <person name="Robin C."/>
            <person name="Rogers Y.H."/>
            <person name="Rohde C."/>
            <person name="Rozas J."/>
            <person name="Rubenfield M.J."/>
            <person name="Ruiz A."/>
            <person name="Russo S."/>
            <person name="Salzberg S.L."/>
            <person name="Sanchez-Gracia A."/>
            <person name="Saranga D.J."/>
            <person name="Sato H."/>
            <person name="Schaeffer S.W."/>
            <person name="Schatz M.C."/>
            <person name="Schlenke T."/>
            <person name="Schwartz R."/>
            <person name="Segarra C."/>
            <person name="Singh R.S."/>
            <person name="Sirot L."/>
            <person name="Sirota M."/>
            <person name="Sisneros N.B."/>
            <person name="Smith C.D."/>
            <person name="Smith T.F."/>
            <person name="Spieth J."/>
            <person name="Stage D.E."/>
            <person name="Stark A."/>
            <person name="Stephan W."/>
            <person name="Strausberg R.L."/>
            <person name="Strempel S."/>
            <person name="Sturgill D."/>
            <person name="Sutton G."/>
            <person name="Sutton G.G."/>
            <person name="Tao W."/>
            <person name="Teichmann S."/>
            <person name="Tobari Y.N."/>
            <person name="Tomimura Y."/>
            <person name="Tsolas J.M."/>
            <person name="Valente V.L."/>
            <person name="Venter E."/>
            <person name="Venter J.C."/>
            <person name="Vicario S."/>
            <person name="Vieira F.G."/>
            <person name="Vilella A.J."/>
            <person name="Villasante A."/>
            <person name="Walenz B."/>
            <person name="Wang J."/>
            <person name="Wasserman M."/>
            <person name="Watts T."/>
            <person name="Wilson D."/>
            <person name="Wilson R.K."/>
            <person name="Wing R.A."/>
            <person name="Wolfner M.F."/>
            <person name="Wong A."/>
            <person name="Wong G.K."/>
            <person name="Wu C.I."/>
            <person name="Wu G."/>
            <person name="Yamamoto D."/>
            <person name="Yang H.P."/>
            <person name="Yang S.P."/>
            <person name="Yorke J.A."/>
            <person name="Yoshida K."/>
            <person name="Zdobnov E."/>
            <person name="Zhang P."/>
            <person name="Zhang Y."/>
            <person name="Zimin A.V."/>
            <person name="Baldwin J."/>
            <person name="Abdouelleil A."/>
            <person name="Abdulkadir J."/>
            <person name="Abebe A."/>
            <person name="Abera B."/>
            <person name="Abreu J."/>
            <person name="Acer S.C."/>
            <person name="Aftuck L."/>
            <person name="Alexander A."/>
            <person name="An P."/>
            <person name="Anderson E."/>
            <person name="Anderson S."/>
            <person name="Arachi H."/>
            <person name="Azer M."/>
            <person name="Bachantsang P."/>
            <person name="Barry A."/>
            <person name="Bayul T."/>
            <person name="Berlin A."/>
            <person name="Bessette D."/>
            <person name="Bloom T."/>
            <person name="Blye J."/>
            <person name="Boguslavskiy L."/>
            <person name="Bonnet C."/>
            <person name="Boukhgalter B."/>
            <person name="Bourzgui I."/>
            <person name="Brown A."/>
            <person name="Cahill P."/>
            <person name="Channer S."/>
            <person name="Cheshatsang Y."/>
            <person name="Chuda L."/>
            <person name="Citroen M."/>
            <person name="Collymore A."/>
            <person name="Cooke P."/>
            <person name="Costello M."/>
            <person name="D'Aco K."/>
            <person name="Daza R."/>
            <person name="De Haan G."/>
            <person name="DeGray S."/>
            <person name="DeMaso C."/>
            <person name="Dhargay N."/>
            <person name="Dooley K."/>
            <person name="Dooley E."/>
            <person name="Doricent M."/>
            <person name="Dorje P."/>
            <person name="Dorjee K."/>
            <person name="Dupes A."/>
            <person name="Elong R."/>
            <person name="Falk J."/>
            <person name="Farina A."/>
            <person name="Faro S."/>
            <person name="Ferguson D."/>
            <person name="Fisher S."/>
            <person name="Foley C.D."/>
            <person name="Franke A."/>
            <person name="Friedrich D."/>
            <person name="Gadbois L."/>
            <person name="Gearin G."/>
            <person name="Gearin C.R."/>
            <person name="Giannoukos G."/>
            <person name="Goode T."/>
            <person name="Graham J."/>
            <person name="Grandbois E."/>
            <person name="Grewal S."/>
            <person name="Gyaltsen K."/>
            <person name="Hafez N."/>
            <person name="Hagos B."/>
            <person name="Hall J."/>
            <person name="Henson C."/>
            <person name="Hollinger A."/>
            <person name="Honan T."/>
            <person name="Huard M.D."/>
            <person name="Hughes L."/>
            <person name="Hurhula B."/>
            <person name="Husby M.E."/>
            <person name="Kamat A."/>
            <person name="Kanga B."/>
            <person name="Kashin S."/>
            <person name="Khazanovich D."/>
            <person name="Kisner P."/>
            <person name="Lance K."/>
            <person name="Lara M."/>
            <person name="Lee W."/>
            <person name="Lennon N."/>
            <person name="Letendre F."/>
            <person name="LeVine R."/>
            <person name="Lipovsky A."/>
            <person name="Liu X."/>
            <person name="Liu J."/>
            <person name="Liu S."/>
            <person name="Lokyitsang T."/>
            <person name="Lokyitsang Y."/>
            <person name="Lubonja R."/>
            <person name="Lui A."/>
            <person name="MacDonald P."/>
            <person name="Magnisalis V."/>
            <person name="Maru K."/>
            <person name="Matthews C."/>
            <person name="McCusker W."/>
            <person name="McDonough S."/>
            <person name="Mehta T."/>
            <person name="Meldrim J."/>
            <person name="Meneus L."/>
            <person name="Mihai O."/>
            <person name="Mihalev A."/>
            <person name="Mihova T."/>
            <person name="Mittelman R."/>
            <person name="Mlenga V."/>
            <person name="Montmayeur A."/>
            <person name="Mulrain L."/>
            <person name="Navidi A."/>
            <person name="Naylor J."/>
            <person name="Negash T."/>
            <person name="Nguyen T."/>
            <person name="Nguyen N."/>
            <person name="Nicol R."/>
            <person name="Norbu C."/>
            <person name="Norbu N."/>
            <person name="Novod N."/>
            <person name="O'Neill B."/>
            <person name="Osman S."/>
            <person name="Markiewicz E."/>
            <person name="Oyono O.L."/>
            <person name="Patti C."/>
            <person name="Phunkhang P."/>
            <person name="Pierre F."/>
            <person name="Priest M."/>
            <person name="Raghuraman S."/>
            <person name="Rege F."/>
            <person name="Reyes R."/>
            <person name="Rise C."/>
            <person name="Rogov P."/>
            <person name="Ross K."/>
            <person name="Ryan E."/>
            <person name="Settipalli S."/>
            <person name="Shea T."/>
            <person name="Sherpa N."/>
            <person name="Shi L."/>
            <person name="Shih D."/>
            <person name="Sparrow T."/>
            <person name="Spaulding J."/>
            <person name="Stalker J."/>
            <person name="Stange-Thomann N."/>
            <person name="Stavropoulos S."/>
            <person name="Stone C."/>
            <person name="Strader C."/>
            <person name="Tesfaye S."/>
            <person name="Thomson T."/>
            <person name="Thoulutsang Y."/>
            <person name="Thoulutsang D."/>
            <person name="Topham K."/>
            <person name="Topping I."/>
            <person name="Tsamla T."/>
            <person name="Vassiliev H."/>
            <person name="Vo A."/>
            <person name="Wangchuk T."/>
            <person name="Wangdi T."/>
            <person name="Weiand M."/>
            <person name="Wilkinson J."/>
            <person name="Wilson A."/>
            <person name="Yadav S."/>
            <person name="Young G."/>
            <person name="Yu Q."/>
            <person name="Zembek L."/>
            <person name="Zhong D."/>
            <person name="Zimmer A."/>
            <person name="Zwirko Z."/>
            <person name="Jaffe D.B."/>
            <person name="Alvarez P."/>
            <person name="Brockman W."/>
            <person name="Butler J."/>
            <person name="Chin C."/>
            <person name="Gnerre S."/>
            <person name="Grabherr M."/>
            <person name="Kleber M."/>
            <person name="Mauceli E."/>
            <person name="MacCallum I."/>
        </authorList>
    </citation>
    <scope>NUCLEOTIDE SEQUENCE [LARGE SCALE GENOMIC DNA]</scope>
    <source>
        <strain evidence="3">Tucson 14024-0371.13</strain>
    </source>
</reference>
<dbReference type="Pfam" id="PF06477">
    <property type="entry name" value="DUF1091"/>
    <property type="match status" value="1"/>
</dbReference>
<evidence type="ECO:0000313" key="2">
    <source>
        <dbReference type="EMBL" id="EDV43170.2"/>
    </source>
</evidence>
<gene>
    <name evidence="2" type="primary">Dana\GF19885</name>
    <name evidence="2" type="synonym">dana_GLEANR_22292</name>
    <name evidence="2" type="ORF">GF19885</name>
</gene>
<feature type="signal peptide" evidence="1">
    <location>
        <begin position="1"/>
        <end position="19"/>
    </location>
</feature>
<evidence type="ECO:0000256" key="1">
    <source>
        <dbReference type="SAM" id="SignalP"/>
    </source>
</evidence>
<dbReference type="SMART" id="SM00697">
    <property type="entry name" value="DM8"/>
    <property type="match status" value="1"/>
</dbReference>
<protein>
    <recommendedName>
        <fullName evidence="4">MD-2-related lipid-recognition domain-containing protein</fullName>
    </recommendedName>
</protein>
<name>B3M0G4_DROAN</name>
<dbReference type="InParanoid" id="B3M0G4"/>
<dbReference type="OrthoDB" id="7727171at2759"/>
<dbReference type="PANTHER" id="PTHR20898">
    <property type="entry name" value="DAEDALUS ON 3-RELATED-RELATED"/>
    <property type="match status" value="1"/>
</dbReference>
<dbReference type="PANTHER" id="PTHR20898:SF0">
    <property type="entry name" value="DAEDALUS ON 3-RELATED"/>
    <property type="match status" value="1"/>
</dbReference>
<dbReference type="Proteomes" id="UP000007801">
    <property type="component" value="Unassembled WGS sequence"/>
</dbReference>
<dbReference type="EMBL" id="CH902617">
    <property type="protein sequence ID" value="EDV43170.2"/>
    <property type="molecule type" value="Genomic_DNA"/>
</dbReference>
<sequence>MKLYLICFLFIVEATLHNALVFKFSNVICESHNKSWFVFNHCRLKAVSRDRILLNMEGTVLHPVSNVQVHIKVFKRASGYKPWLYDIQIDACRFLKRSYNPIAKIVYGLFREFTNINHTCPFVGPQIVKDFYLKPELLLLPLPTGDYMLALRWLFFNRIQFDTNVSFVFVEDIATKKKVH</sequence>
<dbReference type="HOGENOM" id="CLU_116900_1_1_1"/>
<accession>B3M0G4</accession>
<proteinExistence type="predicted"/>
<evidence type="ECO:0008006" key="4">
    <source>
        <dbReference type="Google" id="ProtNLM"/>
    </source>
</evidence>
<dbReference type="AlphaFoldDB" id="B3M0G4"/>
<keyword evidence="1" id="KW-0732">Signal</keyword>
<evidence type="ECO:0000313" key="3">
    <source>
        <dbReference type="Proteomes" id="UP000007801"/>
    </source>
</evidence>
<feature type="chain" id="PRO_5006454436" description="MD-2-related lipid-recognition domain-containing protein" evidence="1">
    <location>
        <begin position="20"/>
        <end position="180"/>
    </location>
</feature>
<keyword evidence="3" id="KW-1185">Reference proteome</keyword>
<organism evidence="2 3">
    <name type="scientific">Drosophila ananassae</name>
    <name type="common">Fruit fly</name>
    <dbReference type="NCBI Taxonomy" id="7217"/>
    <lineage>
        <taxon>Eukaryota</taxon>
        <taxon>Metazoa</taxon>
        <taxon>Ecdysozoa</taxon>
        <taxon>Arthropoda</taxon>
        <taxon>Hexapoda</taxon>
        <taxon>Insecta</taxon>
        <taxon>Pterygota</taxon>
        <taxon>Neoptera</taxon>
        <taxon>Endopterygota</taxon>
        <taxon>Diptera</taxon>
        <taxon>Brachycera</taxon>
        <taxon>Muscomorpha</taxon>
        <taxon>Ephydroidea</taxon>
        <taxon>Drosophilidae</taxon>
        <taxon>Drosophila</taxon>
        <taxon>Sophophora</taxon>
    </lineage>
</organism>